<proteinExistence type="predicted"/>
<dbReference type="InterPro" id="IPR012347">
    <property type="entry name" value="Ferritin-like"/>
</dbReference>
<reference evidence="1" key="1">
    <citation type="journal article" date="2021" name="Proc. Natl. Acad. Sci. U.S.A.">
        <title>A Catalog of Tens of Thousands of Viruses from Human Metagenomes Reveals Hidden Associations with Chronic Diseases.</title>
        <authorList>
            <person name="Tisza M.J."/>
            <person name="Buck C.B."/>
        </authorList>
    </citation>
    <scope>NUCLEOTIDE SEQUENCE</scope>
    <source>
        <strain evidence="1">CtsIQ24</strain>
    </source>
</reference>
<protein>
    <submittedName>
        <fullName evidence="1">DNA protection during starvation protein-like protein, dodecamer, Iron-binding protein</fullName>
    </submittedName>
</protein>
<dbReference type="Gene3D" id="1.20.1260.10">
    <property type="match status" value="1"/>
</dbReference>
<accession>A0A8S5MQ21</accession>
<name>A0A8S5MQ21_9CAUD</name>
<evidence type="ECO:0000313" key="1">
    <source>
        <dbReference type="EMBL" id="DAD84167.1"/>
    </source>
</evidence>
<dbReference type="InterPro" id="IPR009078">
    <property type="entry name" value="Ferritin-like_SF"/>
</dbReference>
<organism evidence="1">
    <name type="scientific">Siphoviridae sp. ctsIQ24</name>
    <dbReference type="NCBI Taxonomy" id="2826484"/>
    <lineage>
        <taxon>Viruses</taxon>
        <taxon>Duplodnaviria</taxon>
        <taxon>Heunggongvirae</taxon>
        <taxon>Uroviricota</taxon>
        <taxon>Caudoviricetes</taxon>
    </lineage>
</organism>
<dbReference type="EMBL" id="BK014953">
    <property type="protein sequence ID" value="DAD84167.1"/>
    <property type="molecule type" value="Genomic_DNA"/>
</dbReference>
<dbReference type="SUPFAM" id="SSF47240">
    <property type="entry name" value="Ferritin-like"/>
    <property type="match status" value="1"/>
</dbReference>
<sequence>MGVLVRLYYVAVCLANDMKHIHTHIKGRKFDMIHNICNEYYEKASKDADDLVELAIEYDESVMNASYAAELIKYNPANLKAYNYEEAINTVYNSISYYVEELENALATNFDSDVENLLQEYLRYWKKENNYKNKARMEV</sequence>